<evidence type="ECO:0000256" key="3">
    <source>
        <dbReference type="ARBA" id="ARBA00023125"/>
    </source>
</evidence>
<accession>A0ABT1UGE9</accession>
<keyword evidence="8" id="KW-1185">Reference proteome</keyword>
<reference evidence="7 8" key="1">
    <citation type="submission" date="2022-07" db="EMBL/GenBank/DDBJ databases">
        <title>Methylomonas rivi sp. nov., Methylomonas rosea sp. nov., Methylomonas aureus sp. nov. and Methylomonas subterranea sp. nov., four novel methanotrophs isolated from a freshwater creek and the deep terrestrial subsurface.</title>
        <authorList>
            <person name="Abin C."/>
            <person name="Sankaranarayanan K."/>
            <person name="Garner C."/>
            <person name="Sindelar R."/>
            <person name="Kotary K."/>
            <person name="Garner R."/>
            <person name="Barclay S."/>
            <person name="Lawson P."/>
            <person name="Krumholz L."/>
        </authorList>
    </citation>
    <scope>NUCLEOTIDE SEQUENCE [LARGE SCALE GENOMIC DNA]</scope>
    <source>
        <strain evidence="7 8">SURF-1</strain>
    </source>
</reference>
<dbReference type="CDD" id="cd00383">
    <property type="entry name" value="trans_reg_C"/>
    <property type="match status" value="1"/>
</dbReference>
<keyword evidence="1" id="KW-0547">Nucleotide-binding</keyword>
<evidence type="ECO:0000256" key="1">
    <source>
        <dbReference type="ARBA" id="ARBA00022741"/>
    </source>
</evidence>
<protein>
    <submittedName>
        <fullName evidence="7">AAA family ATPase</fullName>
    </submittedName>
</protein>
<sequence>MEKVDFGIYSLDRAAACLLKQGTIVPLPPKALAFLAYLLEQPGRLVSKQELLDKVWGHRFVTEGVLKNAVTVLRQALGDDAKTPRYIETVHKLGYRFIADTAPGGPFPSQPVAGADTGRGCDIPLVGRNQPLAELWRILDNPTDGRPRLAFVNGEAGVGKTAVIETFVGVASLRAVCGRGYCFEHYGPSEPYLPVLEALNDLLRQEADRLLELMRQVAPTWLTQLPWYRENVWPHSRQAPMVDSSVRMPRELGEFLARGAREKPLILVLEDLHWSDRATLDLLAYLARRRQSERWMIVAGCRSDDALLTGHASIAVRRELAIKGLCLDLTLQPWSEAEVRHFLVRRFPNRQVPDVWVSTLLEKTGGLPYFLVSLVDNMPGEIMANDANPEGFGVALPEGMALLLARQFERLPDSYRRILEAASALGMSFSADAVADALDEGNAEVEACLENLARLRQFVTAEEDWSGMAYRFRYGFQREFVYGRLPKAQRRQTHASRRKGSVSTPAEPGKPASGPVTPSITAKFAQALPNMLRPLPNARVGAFQASG</sequence>
<gene>
    <name evidence="7" type="ORF">NP603_09260</name>
</gene>
<evidence type="ECO:0000313" key="8">
    <source>
        <dbReference type="Proteomes" id="UP001524569"/>
    </source>
</evidence>
<evidence type="ECO:0000256" key="5">
    <source>
        <dbReference type="SAM" id="MobiDB-lite"/>
    </source>
</evidence>
<dbReference type="InterPro" id="IPR001867">
    <property type="entry name" value="OmpR/PhoB-type_DNA-bd"/>
</dbReference>
<feature type="DNA-binding region" description="OmpR/PhoB-type" evidence="4">
    <location>
        <begin position="1"/>
        <end position="99"/>
    </location>
</feature>
<dbReference type="SUPFAM" id="SSF46894">
    <property type="entry name" value="C-terminal effector domain of the bipartite response regulators"/>
    <property type="match status" value="1"/>
</dbReference>
<name>A0ABT1UGE9_9GAMM</name>
<dbReference type="InterPro" id="IPR027417">
    <property type="entry name" value="P-loop_NTPase"/>
</dbReference>
<dbReference type="InterPro" id="IPR036388">
    <property type="entry name" value="WH-like_DNA-bd_sf"/>
</dbReference>
<dbReference type="SMART" id="SM00862">
    <property type="entry name" value="Trans_reg_C"/>
    <property type="match status" value="1"/>
</dbReference>
<dbReference type="PROSITE" id="PS51755">
    <property type="entry name" value="OMPR_PHOB"/>
    <property type="match status" value="1"/>
</dbReference>
<dbReference type="Pfam" id="PF13191">
    <property type="entry name" value="AAA_16"/>
    <property type="match status" value="1"/>
</dbReference>
<dbReference type="PANTHER" id="PTHR16305:SF28">
    <property type="entry name" value="GUANYLATE CYCLASE DOMAIN-CONTAINING PROTEIN"/>
    <property type="match status" value="1"/>
</dbReference>
<comment type="caution">
    <text evidence="7">The sequence shown here is derived from an EMBL/GenBank/DDBJ whole genome shotgun (WGS) entry which is preliminary data.</text>
</comment>
<evidence type="ECO:0000313" key="7">
    <source>
        <dbReference type="EMBL" id="MCQ8181297.1"/>
    </source>
</evidence>
<dbReference type="Gene3D" id="1.10.10.10">
    <property type="entry name" value="Winged helix-like DNA-binding domain superfamily/Winged helix DNA-binding domain"/>
    <property type="match status" value="1"/>
</dbReference>
<evidence type="ECO:0000259" key="6">
    <source>
        <dbReference type="PROSITE" id="PS51755"/>
    </source>
</evidence>
<dbReference type="InterPro" id="IPR016032">
    <property type="entry name" value="Sig_transdc_resp-reg_C-effctor"/>
</dbReference>
<dbReference type="PANTHER" id="PTHR16305">
    <property type="entry name" value="TESTICULAR SOLUBLE ADENYLYL CYCLASE"/>
    <property type="match status" value="1"/>
</dbReference>
<evidence type="ECO:0000256" key="4">
    <source>
        <dbReference type="PROSITE-ProRule" id="PRU01091"/>
    </source>
</evidence>
<dbReference type="InterPro" id="IPR041664">
    <property type="entry name" value="AAA_16"/>
</dbReference>
<dbReference type="RefSeq" id="WP_256610588.1">
    <property type="nucleotide sequence ID" value="NZ_JANIBM010000008.1"/>
</dbReference>
<proteinExistence type="predicted"/>
<feature type="region of interest" description="Disordered" evidence="5">
    <location>
        <begin position="487"/>
        <end position="520"/>
    </location>
</feature>
<keyword evidence="2" id="KW-0067">ATP-binding</keyword>
<dbReference type="Proteomes" id="UP001524569">
    <property type="component" value="Unassembled WGS sequence"/>
</dbReference>
<evidence type="ECO:0000256" key="2">
    <source>
        <dbReference type="ARBA" id="ARBA00022840"/>
    </source>
</evidence>
<organism evidence="7 8">
    <name type="scientific">Methylomonas aurea</name>
    <dbReference type="NCBI Taxonomy" id="2952224"/>
    <lineage>
        <taxon>Bacteria</taxon>
        <taxon>Pseudomonadati</taxon>
        <taxon>Pseudomonadota</taxon>
        <taxon>Gammaproteobacteria</taxon>
        <taxon>Methylococcales</taxon>
        <taxon>Methylococcaceae</taxon>
        <taxon>Methylomonas</taxon>
    </lineage>
</organism>
<keyword evidence="3 4" id="KW-0238">DNA-binding</keyword>
<feature type="domain" description="OmpR/PhoB-type" evidence="6">
    <location>
        <begin position="1"/>
        <end position="99"/>
    </location>
</feature>
<dbReference type="EMBL" id="JANIBM010000008">
    <property type="protein sequence ID" value="MCQ8181297.1"/>
    <property type="molecule type" value="Genomic_DNA"/>
</dbReference>
<feature type="compositionally biased region" description="Basic residues" evidence="5">
    <location>
        <begin position="487"/>
        <end position="500"/>
    </location>
</feature>
<dbReference type="SUPFAM" id="SSF52540">
    <property type="entry name" value="P-loop containing nucleoside triphosphate hydrolases"/>
    <property type="match status" value="1"/>
</dbReference>
<dbReference type="Pfam" id="PF00486">
    <property type="entry name" value="Trans_reg_C"/>
    <property type="match status" value="1"/>
</dbReference>